<dbReference type="GO" id="GO:0005737">
    <property type="term" value="C:cytoplasm"/>
    <property type="evidence" value="ECO:0007669"/>
    <property type="project" value="TreeGrafter"/>
</dbReference>
<dbReference type="Gene3D" id="3.40.50.1360">
    <property type="match status" value="1"/>
</dbReference>
<comment type="similarity">
    <text evidence="4">Belongs to the glucosamine/galactosamine-6-phosphate isomerase family. NagB subfamily.</text>
</comment>
<evidence type="ECO:0000256" key="3">
    <source>
        <dbReference type="ARBA" id="ARBA00023277"/>
    </source>
</evidence>
<dbReference type="Pfam" id="PF01182">
    <property type="entry name" value="Glucosamine_iso"/>
    <property type="match status" value="1"/>
</dbReference>
<evidence type="ECO:0000256" key="1">
    <source>
        <dbReference type="ARBA" id="ARBA00000644"/>
    </source>
</evidence>
<dbReference type="GO" id="GO:0005975">
    <property type="term" value="P:carbohydrate metabolic process"/>
    <property type="evidence" value="ECO:0007669"/>
    <property type="project" value="InterPro"/>
</dbReference>
<dbReference type="PANTHER" id="PTHR11280">
    <property type="entry name" value="GLUCOSAMINE-6-PHOSPHATE ISOMERASE"/>
    <property type="match status" value="1"/>
</dbReference>
<dbReference type="GO" id="GO:0006043">
    <property type="term" value="P:glucosamine catabolic process"/>
    <property type="evidence" value="ECO:0007669"/>
    <property type="project" value="TreeGrafter"/>
</dbReference>
<proteinExistence type="inferred from homology"/>
<protein>
    <recommendedName>
        <fullName evidence="4">Glucosamine-6-phosphate deaminase</fullName>
        <ecNumber evidence="4">3.5.99.6</ecNumber>
    </recommendedName>
    <alternativeName>
        <fullName evidence="4">GlcN6P deaminase</fullName>
        <shortName evidence="4">GNPDA</shortName>
    </alternativeName>
    <alternativeName>
        <fullName evidence="4">Glucosamine-6-phosphate isomerase</fullName>
    </alternativeName>
</protein>
<evidence type="ECO:0000313" key="7">
    <source>
        <dbReference type="Proteomes" id="UP000006222"/>
    </source>
</evidence>
<feature type="active site" description="For ring-opening step" evidence="4">
    <location>
        <position position="149"/>
    </location>
</feature>
<dbReference type="GO" id="GO:0042802">
    <property type="term" value="F:identical protein binding"/>
    <property type="evidence" value="ECO:0007669"/>
    <property type="project" value="TreeGrafter"/>
</dbReference>
<sequence>MGGINVIEIEIVPDHESASARVAGFIVEQIRRKPASVLGLATGGTPERTYELLVEKVNAGHLSFSQATTFNLDEYVGLRPDHPQSYQAYMRSRLFGEADFDSERTHLPDGTADDLSDAGGQYEALIAGAGGIDLQLLGLGANGHIGFNEPGATEDSRTRVVDLTEETIAANSRFFDSPEDVPRRALTMGIATILEAREIVLIATGESKAEAVERALRGPVTSQVPASFLQQHPSVTFVLDEAAASLLDKRA</sequence>
<evidence type="ECO:0000256" key="4">
    <source>
        <dbReference type="HAMAP-Rule" id="MF_01241"/>
    </source>
</evidence>
<dbReference type="InterPro" id="IPR004547">
    <property type="entry name" value="Glucosamine6P_isomerase"/>
</dbReference>
<feature type="domain" description="Glucosamine/galactosamine-6-phosphate isomerase" evidence="5">
    <location>
        <begin position="17"/>
        <end position="232"/>
    </location>
</feature>
<dbReference type="InterPro" id="IPR018321">
    <property type="entry name" value="Glucosamine6P_isomerase_CS"/>
</dbReference>
<comment type="caution">
    <text evidence="4">Lacks conserved residue(s) required for the propagation of feature annotation.</text>
</comment>
<organism evidence="6 7">
    <name type="scientific">Rhodopirellula baltica WH47</name>
    <dbReference type="NCBI Taxonomy" id="991778"/>
    <lineage>
        <taxon>Bacteria</taxon>
        <taxon>Pseudomonadati</taxon>
        <taxon>Planctomycetota</taxon>
        <taxon>Planctomycetia</taxon>
        <taxon>Pirellulales</taxon>
        <taxon>Pirellulaceae</taxon>
        <taxon>Rhodopirellula</taxon>
    </lineage>
</organism>
<reference evidence="6 7" key="1">
    <citation type="journal article" date="2013" name="Mar. Genomics">
        <title>Expression of sulfatases in Rhodopirellula baltica and the diversity of sulfatases in the genus Rhodopirellula.</title>
        <authorList>
            <person name="Wegner C.E."/>
            <person name="Richter-Heitmann T."/>
            <person name="Klindworth A."/>
            <person name="Klockow C."/>
            <person name="Richter M."/>
            <person name="Achstetter T."/>
            <person name="Glockner F.O."/>
            <person name="Harder J."/>
        </authorList>
    </citation>
    <scope>NUCLEOTIDE SEQUENCE [LARGE SCALE GENOMIC DNA]</scope>
    <source>
        <strain evidence="6 7">WH47</strain>
    </source>
</reference>
<evidence type="ECO:0000313" key="6">
    <source>
        <dbReference type="EMBL" id="EGF29644.1"/>
    </source>
</evidence>
<dbReference type="GO" id="GO:0019262">
    <property type="term" value="P:N-acetylneuraminate catabolic process"/>
    <property type="evidence" value="ECO:0007669"/>
    <property type="project" value="UniProtKB-UniRule"/>
</dbReference>
<comment type="caution">
    <text evidence="6">The sequence shown here is derived from an EMBL/GenBank/DDBJ whole genome shotgun (WGS) entry which is preliminary data.</text>
</comment>
<dbReference type="PATRIC" id="fig|991778.3.peg.410"/>
<dbReference type="PROSITE" id="PS01161">
    <property type="entry name" value="GLC_GALNAC_ISOMERASE"/>
    <property type="match status" value="1"/>
</dbReference>
<feature type="active site" description="For ring-opening step" evidence="4">
    <location>
        <position position="142"/>
    </location>
</feature>
<name>F2AL60_RHOBT</name>
<dbReference type="GO" id="GO:0004342">
    <property type="term" value="F:glucosamine-6-phosphate deaminase activity"/>
    <property type="evidence" value="ECO:0007669"/>
    <property type="project" value="UniProtKB-UniRule"/>
</dbReference>
<dbReference type="SUPFAM" id="SSF100950">
    <property type="entry name" value="NagB/RpiA/CoA transferase-like"/>
    <property type="match status" value="1"/>
</dbReference>
<gene>
    <name evidence="4" type="primary">nagB</name>
    <name evidence="6" type="ORF">RBWH47_04098</name>
</gene>
<dbReference type="RefSeq" id="WP_007324377.1">
    <property type="nucleotide sequence ID" value="NZ_AFAR01000017.1"/>
</dbReference>
<dbReference type="InterPro" id="IPR037171">
    <property type="entry name" value="NagB/RpiA_transferase-like"/>
</dbReference>
<dbReference type="EC" id="3.5.99.6" evidence="4"/>
<comment type="catalytic activity">
    <reaction evidence="1 4">
        <text>alpha-D-glucosamine 6-phosphate + H2O = beta-D-fructose 6-phosphate + NH4(+)</text>
        <dbReference type="Rhea" id="RHEA:12172"/>
        <dbReference type="ChEBI" id="CHEBI:15377"/>
        <dbReference type="ChEBI" id="CHEBI:28938"/>
        <dbReference type="ChEBI" id="CHEBI:57634"/>
        <dbReference type="ChEBI" id="CHEBI:75989"/>
        <dbReference type="EC" id="3.5.99.6"/>
    </reaction>
</comment>
<feature type="active site" description="Proton acceptor; for ring-opening step" evidence="4">
    <location>
        <position position="144"/>
    </location>
</feature>
<dbReference type="FunFam" id="3.40.50.1360:FF:000003">
    <property type="entry name" value="Glucosamine-6-phosphate deaminase"/>
    <property type="match status" value="1"/>
</dbReference>
<dbReference type="UniPathway" id="UPA00629">
    <property type="reaction ID" value="UER00684"/>
</dbReference>
<feature type="active site" description="Proton acceptor; for enolization step" evidence="4">
    <location>
        <position position="73"/>
    </location>
</feature>
<comment type="function">
    <text evidence="4">Catalyzes the reversible isomerization-deamination of glucosamine 6-phosphate (GlcN6P) to form fructose 6-phosphate (Fru6P) and ammonium ion.</text>
</comment>
<dbReference type="PANTHER" id="PTHR11280:SF5">
    <property type="entry name" value="GLUCOSAMINE-6-PHOSPHATE ISOMERASE"/>
    <property type="match status" value="1"/>
</dbReference>
<keyword evidence="2 4" id="KW-0378">Hydrolase</keyword>
<dbReference type="CDD" id="cd01399">
    <property type="entry name" value="GlcN6P_deaminase"/>
    <property type="match status" value="1"/>
</dbReference>
<evidence type="ECO:0000259" key="5">
    <source>
        <dbReference type="Pfam" id="PF01182"/>
    </source>
</evidence>
<dbReference type="EMBL" id="AFAR01000017">
    <property type="protein sequence ID" value="EGF29644.1"/>
    <property type="molecule type" value="Genomic_DNA"/>
</dbReference>
<dbReference type="NCBIfam" id="TIGR00502">
    <property type="entry name" value="nagB"/>
    <property type="match status" value="1"/>
</dbReference>
<dbReference type="HAMAP" id="MF_01241">
    <property type="entry name" value="GlcN6P_deamin"/>
    <property type="match status" value="1"/>
</dbReference>
<evidence type="ECO:0000256" key="2">
    <source>
        <dbReference type="ARBA" id="ARBA00022801"/>
    </source>
</evidence>
<accession>F2AL60</accession>
<dbReference type="GO" id="GO:0006046">
    <property type="term" value="P:N-acetylglucosamine catabolic process"/>
    <property type="evidence" value="ECO:0007669"/>
    <property type="project" value="UniProtKB-UniRule"/>
</dbReference>
<dbReference type="Proteomes" id="UP000006222">
    <property type="component" value="Unassembled WGS sequence"/>
</dbReference>
<comment type="pathway">
    <text evidence="4">Amino-sugar metabolism; N-acetylneuraminate degradation; D-fructose 6-phosphate from N-acetylneuraminate: step 5/5.</text>
</comment>
<dbReference type="AlphaFoldDB" id="F2AL60"/>
<keyword evidence="3 4" id="KW-0119">Carbohydrate metabolism</keyword>
<dbReference type="InterPro" id="IPR006148">
    <property type="entry name" value="Glc/Gal-6P_isomerase"/>
</dbReference>